<organism evidence="5 6">
    <name type="scientific">Candidatus Nealsonbacteria bacterium CG09_land_8_20_14_0_10_42_14</name>
    <dbReference type="NCBI Taxonomy" id="1974707"/>
    <lineage>
        <taxon>Bacteria</taxon>
        <taxon>Candidatus Nealsoniibacteriota</taxon>
    </lineage>
</organism>
<dbReference type="InterPro" id="IPR030678">
    <property type="entry name" value="Peptide/Ni-bd"/>
</dbReference>
<dbReference type="PIRSF" id="PIRSF002741">
    <property type="entry name" value="MppA"/>
    <property type="match status" value="1"/>
</dbReference>
<dbReference type="GO" id="GO:0015833">
    <property type="term" value="P:peptide transport"/>
    <property type="evidence" value="ECO:0007669"/>
    <property type="project" value="TreeGrafter"/>
</dbReference>
<dbReference type="Gene3D" id="3.10.105.10">
    <property type="entry name" value="Dipeptide-binding Protein, Domain 3"/>
    <property type="match status" value="1"/>
</dbReference>
<proteinExistence type="inferred from homology"/>
<dbReference type="Gene3D" id="3.40.190.10">
    <property type="entry name" value="Periplasmic binding protein-like II"/>
    <property type="match status" value="1"/>
</dbReference>
<comment type="caution">
    <text evidence="5">The sequence shown here is derived from an EMBL/GenBank/DDBJ whole genome shotgun (WGS) entry which is preliminary data.</text>
</comment>
<dbReference type="InterPro" id="IPR000914">
    <property type="entry name" value="SBP_5_dom"/>
</dbReference>
<comment type="similarity">
    <text evidence="1">Belongs to the bacterial solute-binding protein 5 family.</text>
</comment>
<dbReference type="Pfam" id="PF00496">
    <property type="entry name" value="SBP_bac_5"/>
    <property type="match status" value="1"/>
</dbReference>
<evidence type="ECO:0000256" key="2">
    <source>
        <dbReference type="ARBA" id="ARBA00022448"/>
    </source>
</evidence>
<dbReference type="GO" id="GO:1904680">
    <property type="term" value="F:peptide transmembrane transporter activity"/>
    <property type="evidence" value="ECO:0007669"/>
    <property type="project" value="TreeGrafter"/>
</dbReference>
<evidence type="ECO:0000256" key="3">
    <source>
        <dbReference type="ARBA" id="ARBA00022729"/>
    </source>
</evidence>
<keyword evidence="3" id="KW-0732">Signal</keyword>
<dbReference type="CDD" id="cd08513">
    <property type="entry name" value="PBP2_thermophilic_Hb8_like"/>
    <property type="match status" value="1"/>
</dbReference>
<dbReference type="PANTHER" id="PTHR30290">
    <property type="entry name" value="PERIPLASMIC BINDING COMPONENT OF ABC TRANSPORTER"/>
    <property type="match status" value="1"/>
</dbReference>
<accession>A0A2H0WZU6</accession>
<name>A0A2H0WZU6_9BACT</name>
<feature type="domain" description="Solute-binding protein family 5" evidence="4">
    <location>
        <begin position="102"/>
        <end position="419"/>
    </location>
</feature>
<dbReference type="InterPro" id="IPR036365">
    <property type="entry name" value="PGBD-like_sf"/>
</dbReference>
<dbReference type="SUPFAM" id="SSF47090">
    <property type="entry name" value="PGBD-like"/>
    <property type="match status" value="1"/>
</dbReference>
<keyword evidence="2" id="KW-0813">Transport</keyword>
<dbReference type="InterPro" id="IPR039424">
    <property type="entry name" value="SBP_5"/>
</dbReference>
<protein>
    <recommendedName>
        <fullName evidence="4">Solute-binding protein family 5 domain-containing protein</fullName>
    </recommendedName>
</protein>
<sequence>MKMKIKWPSKKQWVQIFKVLNKKERTAFLIFLALFLGSSLSLIVILYCKNTEVQPAIGGKYSEGVVGAPRFINPIYAQGSDVDRDLVEIIFSGLMQYGPTGEIIPDAAKEVKIVDDGLTYEVYLKDNVFWHDGEYLTADDVIFTVKTIQNPDYKSPLRANYLGIEVEKINERVLRFKLKSSYSGFLERLTFKILPEHIWQSISPQNFLLTNYNLKAVGSGPYRIKKIGQDSSGLIISLDLVRFKDYFDSQKPYLSEINFRFFESEEALSEAAKKGEVDGFSISSPEYFELFKKDKWQKISLSLPRYFALFLNPDKSRFLTDENIRQALNYGTDKTEIVESVLLGQAQIVDSPILPKIYGFETPAKVYEFDQAKAEELLAEAGLEKKDNQWVKPSQEELTEFKSELKEGSKGKEVTALQTCLARDPEVYPEGKITGYFGSQTKAAVIKFQEKYAQDILQPWGFIEGTGLVSKTTRAKLNELCSQPQKDNPLKFSLITVADPILEKVGLAIKNQWESLGIAVEIHAYPASQLEKDFIKPRNYEILLFGEILEAIPDPYPFWHSSQIKDPGLNLAKYENTKADKLLEAARTTLDEETRAEKYEAFQDILIKESPAVFLYSPDYLYWIGKEIKGMNAEIIVDPSKRFANIENWYIKTHRSWK</sequence>
<evidence type="ECO:0000313" key="6">
    <source>
        <dbReference type="Proteomes" id="UP000229675"/>
    </source>
</evidence>
<dbReference type="SUPFAM" id="SSF53850">
    <property type="entry name" value="Periplasmic binding protein-like II"/>
    <property type="match status" value="1"/>
</dbReference>
<dbReference type="Gene3D" id="1.10.101.10">
    <property type="entry name" value="PGBD-like superfamily/PGBD"/>
    <property type="match status" value="1"/>
</dbReference>
<evidence type="ECO:0000313" key="5">
    <source>
        <dbReference type="EMBL" id="PIS17459.1"/>
    </source>
</evidence>
<dbReference type="EMBL" id="PEZD01000013">
    <property type="protein sequence ID" value="PIS17459.1"/>
    <property type="molecule type" value="Genomic_DNA"/>
</dbReference>
<dbReference type="InterPro" id="IPR036366">
    <property type="entry name" value="PGBDSf"/>
</dbReference>
<dbReference type="GO" id="GO:0043190">
    <property type="term" value="C:ATP-binding cassette (ABC) transporter complex"/>
    <property type="evidence" value="ECO:0007669"/>
    <property type="project" value="InterPro"/>
</dbReference>
<evidence type="ECO:0000256" key="1">
    <source>
        <dbReference type="ARBA" id="ARBA00005695"/>
    </source>
</evidence>
<dbReference type="GO" id="GO:0042597">
    <property type="term" value="C:periplasmic space"/>
    <property type="evidence" value="ECO:0007669"/>
    <property type="project" value="UniProtKB-ARBA"/>
</dbReference>
<dbReference type="AlphaFoldDB" id="A0A2H0WZU6"/>
<dbReference type="PANTHER" id="PTHR30290:SF9">
    <property type="entry name" value="OLIGOPEPTIDE-BINDING PROTEIN APPA"/>
    <property type="match status" value="1"/>
</dbReference>
<gene>
    <name evidence="5" type="ORF">COT59_00565</name>
</gene>
<dbReference type="Proteomes" id="UP000229675">
    <property type="component" value="Unassembled WGS sequence"/>
</dbReference>
<evidence type="ECO:0000259" key="4">
    <source>
        <dbReference type="Pfam" id="PF00496"/>
    </source>
</evidence>
<reference evidence="6" key="1">
    <citation type="submission" date="2017-09" db="EMBL/GenBank/DDBJ databases">
        <title>Depth-based differentiation of microbial function through sediment-hosted aquifers and enrichment of novel symbionts in the deep terrestrial subsurface.</title>
        <authorList>
            <person name="Probst A.J."/>
            <person name="Ladd B."/>
            <person name="Jarett J.K."/>
            <person name="Geller-Mcgrath D.E."/>
            <person name="Sieber C.M.K."/>
            <person name="Emerson J.B."/>
            <person name="Anantharaman K."/>
            <person name="Thomas B.C."/>
            <person name="Malmstrom R."/>
            <person name="Stieglmeier M."/>
            <person name="Klingl A."/>
            <person name="Woyke T."/>
            <person name="Ryan C.M."/>
            <person name="Banfield J.F."/>
        </authorList>
    </citation>
    <scope>NUCLEOTIDE SEQUENCE [LARGE SCALE GENOMIC DNA]</scope>
</reference>